<dbReference type="KEGG" id="apln:108733329"/>
<dbReference type="AlphaFoldDB" id="A0A1W4WIT7"/>
<organism evidence="3 4">
    <name type="scientific">Agrilus planipennis</name>
    <name type="common">Emerald ash borer</name>
    <name type="synonym">Agrilus marcopoli</name>
    <dbReference type="NCBI Taxonomy" id="224129"/>
    <lineage>
        <taxon>Eukaryota</taxon>
        <taxon>Metazoa</taxon>
        <taxon>Ecdysozoa</taxon>
        <taxon>Arthropoda</taxon>
        <taxon>Hexapoda</taxon>
        <taxon>Insecta</taxon>
        <taxon>Pterygota</taxon>
        <taxon>Neoptera</taxon>
        <taxon>Endopterygota</taxon>
        <taxon>Coleoptera</taxon>
        <taxon>Polyphaga</taxon>
        <taxon>Elateriformia</taxon>
        <taxon>Buprestoidea</taxon>
        <taxon>Buprestidae</taxon>
        <taxon>Agrilinae</taxon>
        <taxon>Agrilus</taxon>
    </lineage>
</organism>
<keyword evidence="1" id="KW-0472">Membrane</keyword>
<gene>
    <name evidence="4" type="primary">LOC108733329</name>
</gene>
<evidence type="ECO:0000256" key="1">
    <source>
        <dbReference type="SAM" id="Phobius"/>
    </source>
</evidence>
<dbReference type="PROSITE" id="PS50076">
    <property type="entry name" value="DNAJ_2"/>
    <property type="match status" value="1"/>
</dbReference>
<dbReference type="STRING" id="224129.A0A1W4WIT7"/>
<dbReference type="InParanoid" id="A0A1W4WIT7"/>
<dbReference type="OrthoDB" id="445556at2759"/>
<reference evidence="4" key="1">
    <citation type="submission" date="2025-08" db="UniProtKB">
        <authorList>
            <consortium name="RefSeq"/>
        </authorList>
    </citation>
    <scope>IDENTIFICATION</scope>
    <source>
        <tissue evidence="4">Entire body</tissue>
    </source>
</reference>
<dbReference type="InterPro" id="IPR001623">
    <property type="entry name" value="DnaJ_domain"/>
</dbReference>
<dbReference type="SUPFAM" id="SSF46565">
    <property type="entry name" value="Chaperone J-domain"/>
    <property type="match status" value="1"/>
</dbReference>
<feature type="transmembrane region" description="Helical" evidence="1">
    <location>
        <begin position="161"/>
        <end position="181"/>
    </location>
</feature>
<dbReference type="InterPro" id="IPR052763">
    <property type="entry name" value="DnaJ_C4"/>
</dbReference>
<proteinExistence type="predicted"/>
<keyword evidence="1" id="KW-0812">Transmembrane</keyword>
<evidence type="ECO:0000313" key="3">
    <source>
        <dbReference type="Proteomes" id="UP000192223"/>
    </source>
</evidence>
<dbReference type="SMART" id="SM00271">
    <property type="entry name" value="DnaJ"/>
    <property type="match status" value="1"/>
</dbReference>
<protein>
    <submittedName>
        <fullName evidence="4">DnaJ-like protein 60 isoform X1</fullName>
    </submittedName>
</protein>
<dbReference type="CDD" id="cd06257">
    <property type="entry name" value="DnaJ"/>
    <property type="match status" value="1"/>
</dbReference>
<dbReference type="RefSeq" id="XP_018319935.1">
    <property type="nucleotide sequence ID" value="XM_018464433.2"/>
</dbReference>
<name>A0A1W4WIT7_AGRPL</name>
<evidence type="ECO:0000313" key="4">
    <source>
        <dbReference type="RefSeq" id="XP_018319935.1"/>
    </source>
</evidence>
<dbReference type="Proteomes" id="UP000192223">
    <property type="component" value="Unplaced"/>
</dbReference>
<dbReference type="FunCoup" id="A0A1W4WIT7">
    <property type="interactions" value="37"/>
</dbReference>
<evidence type="ECO:0000259" key="2">
    <source>
        <dbReference type="PROSITE" id="PS50076"/>
    </source>
</evidence>
<dbReference type="InterPro" id="IPR036869">
    <property type="entry name" value="J_dom_sf"/>
</dbReference>
<dbReference type="GeneID" id="108733329"/>
<keyword evidence="3" id="KW-1185">Reference proteome</keyword>
<dbReference type="PANTHER" id="PTHR44825:SF1">
    <property type="entry name" value="DNAJ HOMOLOG SUBFAMILY C MEMBER 4"/>
    <property type="match status" value="1"/>
</dbReference>
<dbReference type="Gene3D" id="1.10.287.110">
    <property type="entry name" value="DnaJ domain"/>
    <property type="match status" value="1"/>
</dbReference>
<accession>A0A1W4WIT7</accession>
<dbReference type="PANTHER" id="PTHR44825">
    <property type="match status" value="1"/>
</dbReference>
<sequence>MFFAIPFDKIFVNFRKCNPFICTRQFQRSNISFIRTHYDILNIKKGCTHEEIKNAFITLSKKYHPDVNKNANAHSEYTKILEAYNVLGKTESRRLYDLQLNPSVSVGGYNVHSDFADHNFTRYRPRKDPNFWENRDRTQDSFFKNKPYYGIEGIPKVSNGIIAWACILIAVLGVGFQAYLIKHAMTLRRDKLILQSATNELLLTNLRNQAEQNGNKKQIELLTEKFKENEWTYNDEFLDVGDSKAS</sequence>
<dbReference type="PRINTS" id="PR00625">
    <property type="entry name" value="JDOMAIN"/>
</dbReference>
<keyword evidence="1" id="KW-1133">Transmembrane helix</keyword>
<dbReference type="Pfam" id="PF00226">
    <property type="entry name" value="DnaJ"/>
    <property type="match status" value="1"/>
</dbReference>
<feature type="domain" description="J" evidence="2">
    <location>
        <begin position="36"/>
        <end position="100"/>
    </location>
</feature>